<dbReference type="RefSeq" id="WP_191624671.1">
    <property type="nucleotide sequence ID" value="NZ_CABVIH010000011.1"/>
</dbReference>
<evidence type="ECO:0000313" key="1">
    <source>
        <dbReference type="EMBL" id="VVO94622.1"/>
    </source>
</evidence>
<dbReference type="EMBL" id="CABVIH010000011">
    <property type="protein sequence ID" value="VVO94622.1"/>
    <property type="molecule type" value="Genomic_DNA"/>
</dbReference>
<gene>
    <name evidence="1" type="ORF">PS880_02488</name>
</gene>
<sequence length="58" mass="6416">MSKPMTNWNETPLLHAGTKAINTPVKTALVEPCQGQFMRFNVGNIHAIKEIRNAPQNG</sequence>
<dbReference type="Proteomes" id="UP000375525">
    <property type="component" value="Unassembled WGS sequence"/>
</dbReference>
<proteinExistence type="predicted"/>
<accession>A0A5E7K367</accession>
<name>A0A5E7K367_PSEFL</name>
<reference evidence="1 2" key="1">
    <citation type="submission" date="2019-09" db="EMBL/GenBank/DDBJ databases">
        <authorList>
            <person name="Chandra G."/>
            <person name="Truman W A."/>
        </authorList>
    </citation>
    <scope>NUCLEOTIDE SEQUENCE [LARGE SCALE GENOMIC DNA]</scope>
    <source>
        <strain evidence="1">PS880</strain>
    </source>
</reference>
<dbReference type="AlphaFoldDB" id="A0A5E7K367"/>
<evidence type="ECO:0000313" key="2">
    <source>
        <dbReference type="Proteomes" id="UP000375525"/>
    </source>
</evidence>
<organism evidence="1 2">
    <name type="scientific">Pseudomonas fluorescens</name>
    <dbReference type="NCBI Taxonomy" id="294"/>
    <lineage>
        <taxon>Bacteria</taxon>
        <taxon>Pseudomonadati</taxon>
        <taxon>Pseudomonadota</taxon>
        <taxon>Gammaproteobacteria</taxon>
        <taxon>Pseudomonadales</taxon>
        <taxon>Pseudomonadaceae</taxon>
        <taxon>Pseudomonas</taxon>
    </lineage>
</organism>
<protein>
    <submittedName>
        <fullName evidence="1">Uncharacterized protein</fullName>
    </submittedName>
</protein>